<evidence type="ECO:0000256" key="1">
    <source>
        <dbReference type="SAM" id="Phobius"/>
    </source>
</evidence>
<feature type="transmembrane region" description="Helical" evidence="1">
    <location>
        <begin position="369"/>
        <end position="389"/>
    </location>
</feature>
<feature type="transmembrane region" description="Helical" evidence="1">
    <location>
        <begin position="109"/>
        <end position="126"/>
    </location>
</feature>
<keyword evidence="1" id="KW-0472">Membrane</keyword>
<dbReference type="OrthoDB" id="4422545at2"/>
<feature type="transmembrane region" description="Helical" evidence="1">
    <location>
        <begin position="133"/>
        <end position="160"/>
    </location>
</feature>
<reference evidence="3" key="1">
    <citation type="submission" date="2017-04" db="EMBL/GenBank/DDBJ databases">
        <authorList>
            <person name="Varghese N."/>
            <person name="Submissions S."/>
        </authorList>
    </citation>
    <scope>NUCLEOTIDE SEQUENCE [LARGE SCALE GENOMIC DNA]</scope>
    <source>
        <strain evidence="3">VDS</strain>
    </source>
</reference>
<proteinExistence type="predicted"/>
<feature type="transmembrane region" description="Helical" evidence="1">
    <location>
        <begin position="212"/>
        <end position="232"/>
    </location>
</feature>
<dbReference type="Proteomes" id="UP000193309">
    <property type="component" value="Unassembled WGS sequence"/>
</dbReference>
<evidence type="ECO:0000313" key="3">
    <source>
        <dbReference type="Proteomes" id="UP000193309"/>
    </source>
</evidence>
<dbReference type="AlphaFoldDB" id="A0A1X7JL35"/>
<feature type="transmembrane region" description="Helical" evidence="1">
    <location>
        <begin position="238"/>
        <end position="260"/>
    </location>
</feature>
<keyword evidence="1" id="KW-0812">Transmembrane</keyword>
<dbReference type="EMBL" id="FXAR01000005">
    <property type="protein sequence ID" value="SMG28646.1"/>
    <property type="molecule type" value="Genomic_DNA"/>
</dbReference>
<dbReference type="RefSeq" id="WP_085549820.1">
    <property type="nucleotide sequence ID" value="NZ_FXAR01000005.1"/>
</dbReference>
<name>A0A1X7JL35_9CORY</name>
<evidence type="ECO:0008006" key="4">
    <source>
        <dbReference type="Google" id="ProtNLM"/>
    </source>
</evidence>
<keyword evidence="1" id="KW-1133">Transmembrane helix</keyword>
<feature type="transmembrane region" description="Helical" evidence="1">
    <location>
        <begin position="302"/>
        <end position="327"/>
    </location>
</feature>
<accession>A0A1X7JL35</accession>
<feature type="transmembrane region" description="Helical" evidence="1">
    <location>
        <begin position="267"/>
        <end position="290"/>
    </location>
</feature>
<organism evidence="2 3">
    <name type="scientific">Corynebacterium pollutisoli</name>
    <dbReference type="NCBI Taxonomy" id="1610489"/>
    <lineage>
        <taxon>Bacteria</taxon>
        <taxon>Bacillati</taxon>
        <taxon>Actinomycetota</taxon>
        <taxon>Actinomycetes</taxon>
        <taxon>Mycobacteriales</taxon>
        <taxon>Corynebacteriaceae</taxon>
        <taxon>Corynebacterium</taxon>
    </lineage>
</organism>
<keyword evidence="3" id="KW-1185">Reference proteome</keyword>
<evidence type="ECO:0000313" key="2">
    <source>
        <dbReference type="EMBL" id="SMG28646.1"/>
    </source>
</evidence>
<protein>
    <recommendedName>
        <fullName evidence="4">Beta-carotene 15,15'-monooxygenase</fullName>
    </recommendedName>
</protein>
<dbReference type="STRING" id="1610489.SAMN06295981_1712"/>
<sequence>MSTLALSDVSLRSRARWHTTAAVVIGAWMLAGLGFFLAGASWWAVVHPFTLGALTTAVLVYSTHFTEALTRTPAASHLPVAGRVALLQGAVLLLLVGDAGPGWSAPADLGAALVLVVLGWHGVALWSRLRRSLAGSVVVTVPFYLVAAAFLVLAVGLAWAAGRGLGSYDDLIAAHSRATVWGFTWLTVLGTIISLLPTLTGARISATARARCTRALVVHAAGLVLAVGALLIDAPSAALPLLVTVAAAVMLVQPVLAGVLPGTRWRTAGLGVAAGTVWMVALATTDAVLLAREVDPREGIRLLVPALLGAGLLQLVTSVLLHLLPILVGGGPGKVIAARERADRGGPARWVLINLGGVLTLVAPGPAGIILLALGLLGHVLALALAVTLQYRKDPS</sequence>
<feature type="transmembrane region" description="Helical" evidence="1">
    <location>
        <begin position="21"/>
        <end position="43"/>
    </location>
</feature>
<gene>
    <name evidence="2" type="ORF">SAMN06295981_1712</name>
</gene>
<feature type="transmembrane region" description="Helical" evidence="1">
    <location>
        <begin position="180"/>
        <end position="200"/>
    </location>
</feature>
<feature type="transmembrane region" description="Helical" evidence="1">
    <location>
        <begin position="347"/>
        <end position="363"/>
    </location>
</feature>